<comment type="caution">
    <text evidence="1">The sequence shown here is derived from an EMBL/GenBank/DDBJ whole genome shotgun (WGS) entry which is preliminary data.</text>
</comment>
<evidence type="ECO:0000313" key="1">
    <source>
        <dbReference type="EMBL" id="PMP73356.1"/>
    </source>
</evidence>
<accession>A0A2J6WS89</accession>
<dbReference type="Proteomes" id="UP000243376">
    <property type="component" value="Unassembled WGS sequence"/>
</dbReference>
<sequence>MIEPDNDARVLVVIVPQPRDLALAHNAGWYRLPLAHAPPRLAADYLAFYQPASFGAERWQIRHYAAIIRYQIVRRHELLPEEPTHPRANEWYYRIDIGPICDLDRPVPAARLRRITFIATTFGQLRRAIDVTDLFVPPTPPDVWGSGLAGKSIR</sequence>
<proteinExistence type="predicted"/>
<reference evidence="1 2" key="1">
    <citation type="submission" date="2018-01" db="EMBL/GenBank/DDBJ databases">
        <title>Metagenomic assembled genomes from two thermal pools in the Uzon Caldera, Kamchatka, Russia.</title>
        <authorList>
            <person name="Wilkins L."/>
            <person name="Ettinger C."/>
        </authorList>
    </citation>
    <scope>NUCLEOTIDE SEQUENCE [LARGE SCALE GENOMIC DNA]</scope>
    <source>
        <strain evidence="1">ZAV-02</strain>
    </source>
</reference>
<dbReference type="AlphaFoldDB" id="A0A2J6WS89"/>
<name>A0A2J6WS89_9CHLR</name>
<dbReference type="EMBL" id="PNIQ01001087">
    <property type="protein sequence ID" value="PMP73356.1"/>
    <property type="molecule type" value="Genomic_DNA"/>
</dbReference>
<gene>
    <name evidence="1" type="ORF">C0184_16195</name>
</gene>
<organism evidence="1 2">
    <name type="scientific">Chloroflexus aggregans</name>
    <dbReference type="NCBI Taxonomy" id="152260"/>
    <lineage>
        <taxon>Bacteria</taxon>
        <taxon>Bacillati</taxon>
        <taxon>Chloroflexota</taxon>
        <taxon>Chloroflexia</taxon>
        <taxon>Chloroflexales</taxon>
        <taxon>Chloroflexineae</taxon>
        <taxon>Chloroflexaceae</taxon>
        <taxon>Chloroflexus</taxon>
    </lineage>
</organism>
<protein>
    <submittedName>
        <fullName evidence="1">Uncharacterized protein</fullName>
    </submittedName>
</protein>
<evidence type="ECO:0000313" key="2">
    <source>
        <dbReference type="Proteomes" id="UP000243376"/>
    </source>
</evidence>